<dbReference type="GO" id="GO:0006879">
    <property type="term" value="P:intracellular iron ion homeostasis"/>
    <property type="evidence" value="ECO:0007669"/>
    <property type="project" value="UniProtKB-KW"/>
</dbReference>
<keyword evidence="4" id="KW-0408">Iron</keyword>
<dbReference type="InterPro" id="IPR009078">
    <property type="entry name" value="Ferritin-like_SF"/>
</dbReference>
<evidence type="ECO:0000256" key="2">
    <source>
        <dbReference type="ARBA" id="ARBA00045578"/>
    </source>
</evidence>
<comment type="subunit">
    <text evidence="3">Oligomer of 24 subunits. There are two types of subunits: L (light) chain and H (heavy) chain. The major chain can be light or heavy, depending on the species and tissue type. The functional molecule forms a roughly spherical shell with a diameter of 12 nm and contains a central cavity into which the insoluble mineral iron core is deposited. Interacts with NCOA4.</text>
</comment>
<dbReference type="PANTHER" id="PTHR11431">
    <property type="entry name" value="FERRITIN"/>
    <property type="match status" value="1"/>
</dbReference>
<dbReference type="Proteomes" id="UP001177744">
    <property type="component" value="Unassembled WGS sequence"/>
</dbReference>
<evidence type="ECO:0000259" key="5">
    <source>
        <dbReference type="PROSITE" id="PS50905"/>
    </source>
</evidence>
<dbReference type="AlphaFoldDB" id="A0AA40LIC5"/>
<organism evidence="6 7">
    <name type="scientific">Cnephaeus nilssonii</name>
    <name type="common">Northern bat</name>
    <name type="synonym">Eptesicus nilssonii</name>
    <dbReference type="NCBI Taxonomy" id="3371016"/>
    <lineage>
        <taxon>Eukaryota</taxon>
        <taxon>Metazoa</taxon>
        <taxon>Chordata</taxon>
        <taxon>Craniata</taxon>
        <taxon>Vertebrata</taxon>
        <taxon>Euteleostomi</taxon>
        <taxon>Mammalia</taxon>
        <taxon>Eutheria</taxon>
        <taxon>Laurasiatheria</taxon>
        <taxon>Chiroptera</taxon>
        <taxon>Yangochiroptera</taxon>
        <taxon>Vespertilionidae</taxon>
        <taxon>Cnephaeus</taxon>
    </lineage>
</organism>
<dbReference type="EMBL" id="JAULJE010000018">
    <property type="protein sequence ID" value="KAK1332759.1"/>
    <property type="molecule type" value="Genomic_DNA"/>
</dbReference>
<evidence type="ECO:0000256" key="4">
    <source>
        <dbReference type="RuleBase" id="RU361145"/>
    </source>
</evidence>
<feature type="domain" description="Ferritin-like diiron" evidence="5">
    <location>
        <begin position="34"/>
        <end position="87"/>
    </location>
</feature>
<dbReference type="GO" id="GO:0006826">
    <property type="term" value="P:iron ion transport"/>
    <property type="evidence" value="ECO:0007669"/>
    <property type="project" value="InterPro"/>
</dbReference>
<dbReference type="PROSITE" id="PS50905">
    <property type="entry name" value="FERRITIN_LIKE"/>
    <property type="match status" value="1"/>
</dbReference>
<accession>A0AA40LIC5</accession>
<dbReference type="SUPFAM" id="SSF47240">
    <property type="entry name" value="Ferritin-like"/>
    <property type="match status" value="1"/>
</dbReference>
<dbReference type="InterPro" id="IPR001519">
    <property type="entry name" value="Ferritin"/>
</dbReference>
<evidence type="ECO:0000313" key="6">
    <source>
        <dbReference type="EMBL" id="KAK1332759.1"/>
    </source>
</evidence>
<reference evidence="6" key="1">
    <citation type="submission" date="2023-06" db="EMBL/GenBank/DDBJ databases">
        <title>Reference genome for the Northern bat (Eptesicus nilssonii), a most northern bat species.</title>
        <authorList>
            <person name="Laine V.N."/>
            <person name="Pulliainen A.T."/>
            <person name="Lilley T.M."/>
        </authorList>
    </citation>
    <scope>NUCLEOTIDE SEQUENCE</scope>
    <source>
        <strain evidence="6">BLF_Eptnil</strain>
        <tissue evidence="6">Kidney</tissue>
    </source>
</reference>
<keyword evidence="4" id="KW-0479">Metal-binding</keyword>
<keyword evidence="4" id="KW-0409">Iron storage</keyword>
<comment type="caution">
    <text evidence="6">The sequence shown here is derived from an EMBL/GenBank/DDBJ whole genome shotgun (WGS) entry which is preliminary data.</text>
</comment>
<dbReference type="GO" id="GO:0008199">
    <property type="term" value="F:ferric iron binding"/>
    <property type="evidence" value="ECO:0007669"/>
    <property type="project" value="InterPro"/>
</dbReference>
<protein>
    <recommendedName>
        <fullName evidence="4">Ferritin</fullName>
    </recommendedName>
</protein>
<dbReference type="InterPro" id="IPR009040">
    <property type="entry name" value="Ferritin-like_diiron"/>
</dbReference>
<evidence type="ECO:0000256" key="1">
    <source>
        <dbReference type="ARBA" id="ARBA00044942"/>
    </source>
</evidence>
<dbReference type="PANTHER" id="PTHR11431:SF47">
    <property type="entry name" value="FERRITIN LIGHT CHAIN"/>
    <property type="match status" value="1"/>
</dbReference>
<evidence type="ECO:0000313" key="7">
    <source>
        <dbReference type="Proteomes" id="UP001177744"/>
    </source>
</evidence>
<dbReference type="GO" id="GO:0044754">
    <property type="term" value="C:autolysosome"/>
    <property type="evidence" value="ECO:0007669"/>
    <property type="project" value="UniProtKB-SubCell"/>
</dbReference>
<evidence type="ECO:0000256" key="3">
    <source>
        <dbReference type="ARBA" id="ARBA00047045"/>
    </source>
</evidence>
<comment type="function">
    <text evidence="2">Stores iron in a soluble, non-toxic, readily available form. Important for iron homeostasis. Iron is taken up in the ferrous form and deposited as ferric hydroxides after oxidation. Also plays a role in delivery of iron to cells. Mediates iron uptake in capsule cells of the developing kidney. Delivery to lysosomes by the cargo receptor NCOA4 for autophagic degradation and release or iron.</text>
</comment>
<keyword evidence="7" id="KW-1185">Reference proteome</keyword>
<comment type="similarity">
    <text evidence="4">Belongs to the ferritin family.</text>
</comment>
<dbReference type="GO" id="GO:0008198">
    <property type="term" value="F:ferrous iron binding"/>
    <property type="evidence" value="ECO:0007669"/>
    <property type="project" value="TreeGrafter"/>
</dbReference>
<dbReference type="InterPro" id="IPR012347">
    <property type="entry name" value="Ferritin-like"/>
</dbReference>
<gene>
    <name evidence="6" type="ORF">QTO34_007442</name>
</gene>
<proteinExistence type="inferred from homology"/>
<dbReference type="Gene3D" id="1.20.1260.10">
    <property type="match status" value="1"/>
</dbReference>
<name>A0AA40LIC5_CNENI</name>
<comment type="subcellular location">
    <subcellularLocation>
        <location evidence="1">Autolysosome</location>
    </subcellularLocation>
</comment>
<sequence length="87" mass="9679">MAARAPHAGGHPHDRPILGYGCYHISTTSSQIRQNYSTEVEAAVNHLASLHLRASHTYLSLGFYFNRDGVALEGKGHFFRELAEKNQ</sequence>